<protein>
    <submittedName>
        <fullName evidence="1">Uncharacterized protein</fullName>
    </submittedName>
</protein>
<reference evidence="1 2" key="1">
    <citation type="submission" date="2008-07" db="EMBL/GenBank/DDBJ databases">
        <authorList>
            <person name="Tandeau de Marsac N."/>
            <person name="Ferriera S."/>
            <person name="Johnson J."/>
            <person name="Kravitz S."/>
            <person name="Beeson K."/>
            <person name="Sutton G."/>
            <person name="Rogers Y.-H."/>
            <person name="Friedman R."/>
            <person name="Frazier M."/>
            <person name="Venter J.C."/>
        </authorList>
    </citation>
    <scope>NUCLEOTIDE SEQUENCE [LARGE SCALE GENOMIC DNA]</scope>
    <source>
        <strain evidence="1 2">PCC 7420</strain>
    </source>
</reference>
<name>B4W2M1_9CYAN</name>
<dbReference type="STRING" id="118168.MC7420_5198"/>
<accession>B4W2M1</accession>
<dbReference type="AlphaFoldDB" id="B4W2M1"/>
<dbReference type="OrthoDB" id="457080at2"/>
<dbReference type="eggNOG" id="ENOG5030NC3">
    <property type="taxonomic scope" value="Bacteria"/>
</dbReference>
<dbReference type="HOGENOM" id="CLU_1675868_0_0_3"/>
<keyword evidence="2" id="KW-1185">Reference proteome</keyword>
<dbReference type="EMBL" id="DS989871">
    <property type="protein sequence ID" value="EDX71573.1"/>
    <property type="molecule type" value="Genomic_DNA"/>
</dbReference>
<dbReference type="Proteomes" id="UP000003835">
    <property type="component" value="Unassembled WGS sequence"/>
</dbReference>
<dbReference type="RefSeq" id="WP_006105517.1">
    <property type="nucleotide sequence ID" value="NZ_DS989871.1"/>
</dbReference>
<gene>
    <name evidence="1" type="ORF">MC7420_5198</name>
</gene>
<sequence length="157" mass="18622">MTATVKIQPSGFCVRYPKTSWRVTFVEEASGKFRFSLIGSDFKFEPRDRYRYPSHDDAKRAAVCFLELMKRLARSRMRLSVLAEIGLLKFPQHQHRGYKVWLVVDRARYSWEATRRDGLCIRSQRWYKRPETALSKAQQHIDCEYAKSQIRDVIGWV</sequence>
<evidence type="ECO:0000313" key="1">
    <source>
        <dbReference type="EMBL" id="EDX71573.1"/>
    </source>
</evidence>
<organism evidence="1 2">
    <name type="scientific">Coleofasciculus chthonoplastes PCC 7420</name>
    <dbReference type="NCBI Taxonomy" id="118168"/>
    <lineage>
        <taxon>Bacteria</taxon>
        <taxon>Bacillati</taxon>
        <taxon>Cyanobacteriota</taxon>
        <taxon>Cyanophyceae</taxon>
        <taxon>Coleofasciculales</taxon>
        <taxon>Coleofasciculaceae</taxon>
        <taxon>Coleofasciculus</taxon>
    </lineage>
</organism>
<evidence type="ECO:0000313" key="2">
    <source>
        <dbReference type="Proteomes" id="UP000003835"/>
    </source>
</evidence>
<proteinExistence type="predicted"/>